<dbReference type="GO" id="GO:0004016">
    <property type="term" value="F:adenylate cyclase activity"/>
    <property type="evidence" value="ECO:0007669"/>
    <property type="project" value="TreeGrafter"/>
</dbReference>
<dbReference type="CDD" id="cd07302">
    <property type="entry name" value="CHD"/>
    <property type="match status" value="1"/>
</dbReference>
<dbReference type="AlphaFoldDB" id="A0A537KZY5"/>
<dbReference type="Gene3D" id="1.25.40.10">
    <property type="entry name" value="Tetratricopeptide repeat domain"/>
    <property type="match status" value="1"/>
</dbReference>
<sequence>MRTQVACWNCGFSNSPGSRFCANCGKPQKQTCPECGAEIVQGAKFCANCGIPLAAAEAPVEAAPVFTAEARKVVTVLFADLVGSTGLTERLDPEESRDVVRKFYDMVEHVVERWFAGTVANLMGDAVLAIFGLPVAHEDDPERAVRAGLAIRDAMPILNGHLAVTHGVQLAVRVGINTGEVVAASGSTFDRDFLVSDAVTTAARLQQTVSPGTVVVGERTHRLTRDAVEYRDLPPLQVKGKGTPLTVWAAVAPLPEQADVKRATAPLVGRHAELGLLGHLYHRSREEDRVHLVTIFGQPGVGKSRLLREFLAEVRDLMPQPMVLRGRSVAFGGQIGYHALLDILRFQAGLLDTDSPETVRAKLAAWLNEKLPNQPDLLDGLLLTFGTQDGVSGDPGQIRQRLYQTWQSLISGVAESQPVILALEDMHWADDGVLDLVEAVVANITAPLLIVCLARPELLERRPTWGGGRRNATSLDLPPLRQDEAEQLVMALGSEGLGPEAIKLIAQRAEGNPLFAEELVRMMLEGSAPGAAIPDTVQAVITARIDRLPPSERRVLQAASVVGRAFWPSAVAPIAGLSVEEARQAINALIGKELVLSRPRSSIADEREFAFRHILTRDVAYQMLPRTQRQRAHAEAARWLESTIGERAEEVIEILAEHLRLAGDEARASTYLHRAGGKARRLYANADAIRLFDQALEAAAKAALSPSQLAAIYRDRGEVYQLLGSYREAMTDFEHGLLAARQAGDQALEAVLEDLVGLIHHRQHRLDDAERRFARAAEIARVVGDRLTLGRSLVDLANIAWDRGRMGPDHPAIVEGLALLRQTGDLSSLARALNMLCMAYLGTGDGVRALESAEQALTAAREASDKSKEATSLSYLGHVNSYLGLYDRARQHTDASMAVAREIQDRRRIAYTLFFLGRINFWTGRLGDAIAQLEESVPMSQETVPTQLPWLFLYLGNCFHEAGDDAGAARAFADGSRFDAVSARWWQPSLICRISLASITDRATGWDALIGDIAAAEWDEFVPAGGEVLLAVGRLLTRLGRHEALRAFIAARRRSIERLNSATYAGLLHLLEADAAEMGGAPEDALRNLEQTIHLSRTAGTVITERAALEQRLRLRGEEHDRAALRILLGRIADSLSGDLRAAFLANPRGTLLKE</sequence>
<dbReference type="PANTHER" id="PTHR16305">
    <property type="entry name" value="TESTICULAR SOLUBLE ADENYLYL CYCLASE"/>
    <property type="match status" value="1"/>
</dbReference>
<dbReference type="GO" id="GO:0005737">
    <property type="term" value="C:cytoplasm"/>
    <property type="evidence" value="ECO:0007669"/>
    <property type="project" value="TreeGrafter"/>
</dbReference>
<dbReference type="SMART" id="SM00044">
    <property type="entry name" value="CYCc"/>
    <property type="match status" value="1"/>
</dbReference>
<dbReference type="InterPro" id="IPR019734">
    <property type="entry name" value="TPR_rpt"/>
</dbReference>
<dbReference type="Gene3D" id="3.30.70.1230">
    <property type="entry name" value="Nucleotide cyclase"/>
    <property type="match status" value="1"/>
</dbReference>
<evidence type="ECO:0000313" key="5">
    <source>
        <dbReference type="Proteomes" id="UP000319353"/>
    </source>
</evidence>
<dbReference type="PANTHER" id="PTHR16305:SF28">
    <property type="entry name" value="GUANYLATE CYCLASE DOMAIN-CONTAINING PROTEIN"/>
    <property type="match status" value="1"/>
</dbReference>
<evidence type="ECO:0000313" key="4">
    <source>
        <dbReference type="EMBL" id="TMJ01309.1"/>
    </source>
</evidence>
<name>A0A537KZY5_9BACT</name>
<reference evidence="4 5" key="1">
    <citation type="journal article" date="2019" name="Nat. Microbiol.">
        <title>Mediterranean grassland soil C-N compound turnover is dependent on rainfall and depth, and is mediated by genomically divergent microorganisms.</title>
        <authorList>
            <person name="Diamond S."/>
            <person name="Andeer P.F."/>
            <person name="Li Z."/>
            <person name="Crits-Christoph A."/>
            <person name="Burstein D."/>
            <person name="Anantharaman K."/>
            <person name="Lane K.R."/>
            <person name="Thomas B.C."/>
            <person name="Pan C."/>
            <person name="Northen T.R."/>
            <person name="Banfield J.F."/>
        </authorList>
    </citation>
    <scope>NUCLEOTIDE SEQUENCE [LARGE SCALE GENOMIC DNA]</scope>
    <source>
        <strain evidence="4">NP_4</strain>
    </source>
</reference>
<dbReference type="InterPro" id="IPR001054">
    <property type="entry name" value="A/G_cyclase"/>
</dbReference>
<dbReference type="InterPro" id="IPR025874">
    <property type="entry name" value="DZR"/>
</dbReference>
<dbReference type="InterPro" id="IPR041664">
    <property type="entry name" value="AAA_16"/>
</dbReference>
<evidence type="ECO:0000259" key="3">
    <source>
        <dbReference type="PROSITE" id="PS50125"/>
    </source>
</evidence>
<dbReference type="SMART" id="SM00028">
    <property type="entry name" value="TPR"/>
    <property type="match status" value="5"/>
</dbReference>
<dbReference type="Pfam" id="PF12773">
    <property type="entry name" value="DZR"/>
    <property type="match status" value="1"/>
</dbReference>
<gene>
    <name evidence="4" type="ORF">E6H01_08005</name>
</gene>
<dbReference type="SUPFAM" id="SSF55073">
    <property type="entry name" value="Nucleotide cyclase"/>
    <property type="match status" value="1"/>
</dbReference>
<dbReference type="InterPro" id="IPR027417">
    <property type="entry name" value="P-loop_NTPase"/>
</dbReference>
<dbReference type="InterPro" id="IPR011990">
    <property type="entry name" value="TPR-like_helical_dom_sf"/>
</dbReference>
<accession>A0A537KZY5</accession>
<dbReference type="Pfam" id="PF00211">
    <property type="entry name" value="Guanylate_cyc"/>
    <property type="match status" value="1"/>
</dbReference>
<evidence type="ECO:0000256" key="1">
    <source>
        <dbReference type="ARBA" id="ARBA00022741"/>
    </source>
</evidence>
<dbReference type="SUPFAM" id="SSF48452">
    <property type="entry name" value="TPR-like"/>
    <property type="match status" value="2"/>
</dbReference>
<dbReference type="InterPro" id="IPR029787">
    <property type="entry name" value="Nucleotide_cyclase"/>
</dbReference>
<feature type="domain" description="Guanylate cyclase" evidence="3">
    <location>
        <begin position="75"/>
        <end position="206"/>
    </location>
</feature>
<protein>
    <submittedName>
        <fullName evidence="4">Zinc-ribbon domain-containing protein</fullName>
    </submittedName>
</protein>
<dbReference type="EMBL" id="VBAL01000100">
    <property type="protein sequence ID" value="TMJ01309.1"/>
    <property type="molecule type" value="Genomic_DNA"/>
</dbReference>
<dbReference type="GO" id="GO:0009190">
    <property type="term" value="P:cyclic nucleotide biosynthetic process"/>
    <property type="evidence" value="ECO:0007669"/>
    <property type="project" value="InterPro"/>
</dbReference>
<proteinExistence type="predicted"/>
<keyword evidence="2" id="KW-0067">ATP-binding</keyword>
<keyword evidence="1" id="KW-0547">Nucleotide-binding</keyword>
<evidence type="ECO:0000256" key="2">
    <source>
        <dbReference type="ARBA" id="ARBA00022840"/>
    </source>
</evidence>
<dbReference type="GO" id="GO:0035556">
    <property type="term" value="P:intracellular signal transduction"/>
    <property type="evidence" value="ECO:0007669"/>
    <property type="project" value="InterPro"/>
</dbReference>
<comment type="caution">
    <text evidence="4">The sequence shown here is derived from an EMBL/GenBank/DDBJ whole genome shotgun (WGS) entry which is preliminary data.</text>
</comment>
<dbReference type="Pfam" id="PF13191">
    <property type="entry name" value="AAA_16"/>
    <property type="match status" value="1"/>
</dbReference>
<dbReference type="SUPFAM" id="SSF52540">
    <property type="entry name" value="P-loop containing nucleoside triphosphate hydrolases"/>
    <property type="match status" value="1"/>
</dbReference>
<dbReference type="PROSITE" id="PS50125">
    <property type="entry name" value="GUANYLATE_CYCLASE_2"/>
    <property type="match status" value="1"/>
</dbReference>
<dbReference type="Proteomes" id="UP000319353">
    <property type="component" value="Unassembled WGS sequence"/>
</dbReference>
<organism evidence="4 5">
    <name type="scientific">Candidatus Segetimicrobium genomatis</name>
    <dbReference type="NCBI Taxonomy" id="2569760"/>
    <lineage>
        <taxon>Bacteria</taxon>
        <taxon>Bacillati</taxon>
        <taxon>Candidatus Sysuimicrobiota</taxon>
        <taxon>Candidatus Sysuimicrobiia</taxon>
        <taxon>Candidatus Sysuimicrobiales</taxon>
        <taxon>Candidatus Segetimicrobiaceae</taxon>
        <taxon>Candidatus Segetimicrobium</taxon>
    </lineage>
</organism>
<dbReference type="GO" id="GO:0005524">
    <property type="term" value="F:ATP binding"/>
    <property type="evidence" value="ECO:0007669"/>
    <property type="project" value="UniProtKB-KW"/>
</dbReference>